<proteinExistence type="predicted"/>
<comment type="caution">
    <text evidence="3">The sequence shown here is derived from an EMBL/GenBank/DDBJ whole genome shotgun (WGS) entry which is preliminary data.</text>
</comment>
<name>A0A5C5YLM9_9BACT</name>
<gene>
    <name evidence="3" type="ORF">Pla123a_31680</name>
</gene>
<dbReference type="NCBIfam" id="TIGR02595">
    <property type="entry name" value="PEP_CTERM"/>
    <property type="match status" value="1"/>
</dbReference>
<dbReference type="OrthoDB" id="255959at2"/>
<dbReference type="EMBL" id="SJPO01000007">
    <property type="protein sequence ID" value="TWT75658.1"/>
    <property type="molecule type" value="Genomic_DNA"/>
</dbReference>
<accession>A0A5C5YLM9</accession>
<dbReference type="Pfam" id="PF07589">
    <property type="entry name" value="PEP-CTERM"/>
    <property type="match status" value="1"/>
</dbReference>
<dbReference type="RefSeq" id="WP_146588745.1">
    <property type="nucleotide sequence ID" value="NZ_SJPO01000007.1"/>
</dbReference>
<dbReference type="Gene3D" id="2.60.120.200">
    <property type="match status" value="1"/>
</dbReference>
<sequence precursor="true">MFAFARCRTSLVGPALSTLLAFAGVASESQAVITHQYLFNSGDGLTIVDSVGTANGSALDGATVNVADSRLVLDGVSGYGALPGPDIAVNTYSAISLESWFVQNGNTNQFTFLAGFGRTSEGLNGESANLGYDYLMLQPTRGPGDQGSRGAISFGTFDGEVGVTDGARDLNDGQLHHVVMTVDATDLAYYVDGIQIGTAPLSDVPDASLANVSTDLAYLGRALYPDPFFEGSIFEFTVHDNALSATDVETRFQSGCIAGCGEPLQFVVDRDTGVGTFTNELAIQNIVAYSISSAAGAIDTANWASVADNGDADSGGSIDADDVWQLGATINSTEISETDPIGGGGPDDGFGVGADVSLGALWTKSPFEDLTVSVTTFDGISEATFELPVTFTGNGGAGFSRSDLDVDGDIDADDYATLMANHLQTLAGTTAVETFPFGDIDGDLDNDFSDFRLFKNDFIAANGAAAFAALGAVPEPSTALLVGLSAFGLTACRRRS</sequence>
<evidence type="ECO:0000256" key="1">
    <source>
        <dbReference type="SAM" id="SignalP"/>
    </source>
</evidence>
<dbReference type="SUPFAM" id="SSF49899">
    <property type="entry name" value="Concanavalin A-like lectins/glucanases"/>
    <property type="match status" value="1"/>
</dbReference>
<dbReference type="AlphaFoldDB" id="A0A5C5YLM9"/>
<evidence type="ECO:0000313" key="3">
    <source>
        <dbReference type="EMBL" id="TWT75658.1"/>
    </source>
</evidence>
<feature type="domain" description="Ice-binding protein C-terminal" evidence="2">
    <location>
        <begin position="472"/>
        <end position="495"/>
    </location>
</feature>
<protein>
    <recommendedName>
        <fullName evidence="2">Ice-binding protein C-terminal domain-containing protein</fullName>
    </recommendedName>
</protein>
<keyword evidence="1" id="KW-0732">Signal</keyword>
<reference evidence="3 4" key="1">
    <citation type="submission" date="2019-02" db="EMBL/GenBank/DDBJ databases">
        <title>Deep-cultivation of Planctomycetes and their phenomic and genomic characterization uncovers novel biology.</title>
        <authorList>
            <person name="Wiegand S."/>
            <person name="Jogler M."/>
            <person name="Boedeker C."/>
            <person name="Pinto D."/>
            <person name="Vollmers J."/>
            <person name="Rivas-Marin E."/>
            <person name="Kohn T."/>
            <person name="Peeters S.H."/>
            <person name="Heuer A."/>
            <person name="Rast P."/>
            <person name="Oberbeckmann S."/>
            <person name="Bunk B."/>
            <person name="Jeske O."/>
            <person name="Meyerdierks A."/>
            <person name="Storesund J.E."/>
            <person name="Kallscheuer N."/>
            <person name="Luecker S."/>
            <person name="Lage O.M."/>
            <person name="Pohl T."/>
            <person name="Merkel B.J."/>
            <person name="Hornburger P."/>
            <person name="Mueller R.-W."/>
            <person name="Bruemmer F."/>
            <person name="Labrenz M."/>
            <person name="Spormann A.M."/>
            <person name="Op Den Camp H."/>
            <person name="Overmann J."/>
            <person name="Amann R."/>
            <person name="Jetten M.S.M."/>
            <person name="Mascher T."/>
            <person name="Medema M.H."/>
            <person name="Devos D.P."/>
            <person name="Kaster A.-K."/>
            <person name="Ovreas L."/>
            <person name="Rohde M."/>
            <person name="Galperin M.Y."/>
            <person name="Jogler C."/>
        </authorList>
    </citation>
    <scope>NUCLEOTIDE SEQUENCE [LARGE SCALE GENOMIC DNA]</scope>
    <source>
        <strain evidence="3 4">Pla123a</strain>
    </source>
</reference>
<dbReference type="Proteomes" id="UP000318478">
    <property type="component" value="Unassembled WGS sequence"/>
</dbReference>
<dbReference type="InterPro" id="IPR013424">
    <property type="entry name" value="Ice-binding_C"/>
</dbReference>
<evidence type="ECO:0000313" key="4">
    <source>
        <dbReference type="Proteomes" id="UP000318478"/>
    </source>
</evidence>
<feature type="signal peptide" evidence="1">
    <location>
        <begin position="1"/>
        <end position="23"/>
    </location>
</feature>
<keyword evidence="4" id="KW-1185">Reference proteome</keyword>
<dbReference type="Pfam" id="PF13385">
    <property type="entry name" value="Laminin_G_3"/>
    <property type="match status" value="1"/>
</dbReference>
<feature type="chain" id="PRO_5023120001" description="Ice-binding protein C-terminal domain-containing protein" evidence="1">
    <location>
        <begin position="24"/>
        <end position="496"/>
    </location>
</feature>
<dbReference type="InterPro" id="IPR013320">
    <property type="entry name" value="ConA-like_dom_sf"/>
</dbReference>
<evidence type="ECO:0000259" key="2">
    <source>
        <dbReference type="Pfam" id="PF07589"/>
    </source>
</evidence>
<organism evidence="3 4">
    <name type="scientific">Posidoniimonas polymericola</name>
    <dbReference type="NCBI Taxonomy" id="2528002"/>
    <lineage>
        <taxon>Bacteria</taxon>
        <taxon>Pseudomonadati</taxon>
        <taxon>Planctomycetota</taxon>
        <taxon>Planctomycetia</taxon>
        <taxon>Pirellulales</taxon>
        <taxon>Lacipirellulaceae</taxon>
        <taxon>Posidoniimonas</taxon>
    </lineage>
</organism>